<comment type="catalytic activity">
    <reaction evidence="9">
        <text>2 L-dopa + O2 = 2 L-dopaquinone + 2 H2O</text>
        <dbReference type="Rhea" id="RHEA:34287"/>
        <dbReference type="ChEBI" id="CHEBI:15377"/>
        <dbReference type="ChEBI" id="CHEBI:15379"/>
        <dbReference type="ChEBI" id="CHEBI:57504"/>
        <dbReference type="ChEBI" id="CHEBI:57924"/>
        <dbReference type="EC" id="1.14.18.1"/>
    </reaction>
</comment>
<dbReference type="AlphaFoldDB" id="A0A2G5HVL9"/>
<dbReference type="EMBL" id="LKMD01000103">
    <property type="protein sequence ID" value="PIA96292.1"/>
    <property type="molecule type" value="Genomic_DNA"/>
</dbReference>
<dbReference type="PRINTS" id="PR00092">
    <property type="entry name" value="TYROSINASE"/>
</dbReference>
<keyword evidence="8" id="KW-0470">Melanin biosynthesis</keyword>
<dbReference type="PANTHER" id="PTHR11474">
    <property type="entry name" value="TYROSINASE FAMILY MEMBER"/>
    <property type="match status" value="1"/>
</dbReference>
<dbReference type="Proteomes" id="UP001302367">
    <property type="component" value="Chromosome 8"/>
</dbReference>
<evidence type="ECO:0000256" key="4">
    <source>
        <dbReference type="ARBA" id="ARBA00022723"/>
    </source>
</evidence>
<reference evidence="14 16" key="1">
    <citation type="submission" date="2015-10" db="EMBL/GenBank/DDBJ databases">
        <title>The cercosporin biosynthetic gene cluster was horizontally transferred to several fungal lineages and shown to be expanded in Cercospora beticola based on microsynteny with recipient genomes.</title>
        <authorList>
            <person name="De Jonge R."/>
            <person name="Ebert M.K."/>
            <person name="Suttle J.C."/>
            <person name="Jurick Ii W.M."/>
            <person name="Secor G.A."/>
            <person name="Thomma B.P."/>
            <person name="Van De Peer Y."/>
            <person name="Bolton M.D."/>
        </authorList>
    </citation>
    <scope>NUCLEOTIDE SEQUENCE [LARGE SCALE GENOMIC DNA]</scope>
    <source>
        <strain evidence="14 16">09-40</strain>
    </source>
</reference>
<evidence type="ECO:0000256" key="5">
    <source>
        <dbReference type="ARBA" id="ARBA00023002"/>
    </source>
</evidence>
<dbReference type="InterPro" id="IPR002227">
    <property type="entry name" value="Tyrosinase_Cu-bd"/>
</dbReference>
<keyword evidence="4" id="KW-0479">Metal-binding</keyword>
<evidence type="ECO:0000313" key="16">
    <source>
        <dbReference type="Proteomes" id="UP000230605"/>
    </source>
</evidence>
<proteinExistence type="inferred from homology"/>
<feature type="domain" description="Tyrosinase copper-binding" evidence="12">
    <location>
        <begin position="97"/>
        <end position="114"/>
    </location>
</feature>
<dbReference type="GO" id="GO:0004503">
    <property type="term" value="F:tyrosinase activity"/>
    <property type="evidence" value="ECO:0007669"/>
    <property type="project" value="UniProtKB-EC"/>
</dbReference>
<accession>A0A2G5HVL9</accession>
<dbReference type="GO" id="GO:0042438">
    <property type="term" value="P:melanin biosynthetic process"/>
    <property type="evidence" value="ECO:0007669"/>
    <property type="project" value="UniProtKB-KW"/>
</dbReference>
<evidence type="ECO:0000256" key="8">
    <source>
        <dbReference type="ARBA" id="ARBA00023101"/>
    </source>
</evidence>
<reference evidence="15 17" key="2">
    <citation type="submission" date="2023-09" db="EMBL/GenBank/DDBJ databases">
        <title>Complete-Gapless Cercospora beticola genome.</title>
        <authorList>
            <person name="Wyatt N.A."/>
            <person name="Spanner R.E."/>
            <person name="Bolton M.D."/>
        </authorList>
    </citation>
    <scope>NUCLEOTIDE SEQUENCE [LARGE SCALE GENOMIC DNA]</scope>
    <source>
        <strain evidence="15">Cb09-40</strain>
    </source>
</reference>
<keyword evidence="7" id="KW-0503">Monooxygenase</keyword>
<evidence type="ECO:0000313" key="17">
    <source>
        <dbReference type="Proteomes" id="UP001302367"/>
    </source>
</evidence>
<evidence type="ECO:0000256" key="7">
    <source>
        <dbReference type="ARBA" id="ARBA00023033"/>
    </source>
</evidence>
<feature type="region of interest" description="Disordered" evidence="11">
    <location>
        <begin position="207"/>
        <end position="228"/>
    </location>
</feature>
<comment type="similarity">
    <text evidence="2">Belongs to the tyrosinase family.</text>
</comment>
<evidence type="ECO:0000313" key="15">
    <source>
        <dbReference type="EMBL" id="WPB07338.1"/>
    </source>
</evidence>
<evidence type="ECO:0000313" key="14">
    <source>
        <dbReference type="EMBL" id="PIA96292.1"/>
    </source>
</evidence>
<gene>
    <name evidence="14" type="ORF">CB0940_10613</name>
    <name evidence="15" type="ORF">RHO25_011999</name>
</gene>
<feature type="domain" description="Tyrosinase copper-binding" evidence="13">
    <location>
        <begin position="323"/>
        <end position="334"/>
    </location>
</feature>
<protein>
    <recommendedName>
        <fullName evidence="3">tyrosinase</fullName>
        <ecNumber evidence="3">1.14.18.1</ecNumber>
    </recommendedName>
</protein>
<keyword evidence="5" id="KW-0560">Oxidoreductase</keyword>
<dbReference type="EMBL" id="CP134191">
    <property type="protein sequence ID" value="WPB07338.1"/>
    <property type="molecule type" value="Genomic_DNA"/>
</dbReference>
<evidence type="ECO:0000259" key="13">
    <source>
        <dbReference type="PROSITE" id="PS00498"/>
    </source>
</evidence>
<dbReference type="Pfam" id="PF00264">
    <property type="entry name" value="Tyrosinase"/>
    <property type="match status" value="1"/>
</dbReference>
<dbReference type="Gene3D" id="1.10.1280.10">
    <property type="entry name" value="Di-copper center containing domain from catechol oxidase"/>
    <property type="match status" value="1"/>
</dbReference>
<dbReference type="OrthoDB" id="6132182at2759"/>
<dbReference type="PROSITE" id="PS00498">
    <property type="entry name" value="TYROSINASE_2"/>
    <property type="match status" value="1"/>
</dbReference>
<organism evidence="14 16">
    <name type="scientific">Cercospora beticola</name>
    <name type="common">Sugarbeet leaf spot fungus</name>
    <dbReference type="NCBI Taxonomy" id="122368"/>
    <lineage>
        <taxon>Eukaryota</taxon>
        <taxon>Fungi</taxon>
        <taxon>Dikarya</taxon>
        <taxon>Ascomycota</taxon>
        <taxon>Pezizomycotina</taxon>
        <taxon>Dothideomycetes</taxon>
        <taxon>Dothideomycetidae</taxon>
        <taxon>Mycosphaerellales</taxon>
        <taxon>Mycosphaerellaceae</taxon>
        <taxon>Cercospora</taxon>
    </lineage>
</organism>
<comment type="cofactor">
    <cofactor evidence="1">
        <name>Cu(2+)</name>
        <dbReference type="ChEBI" id="CHEBI:29036"/>
    </cofactor>
</comment>
<evidence type="ECO:0000256" key="1">
    <source>
        <dbReference type="ARBA" id="ARBA00001973"/>
    </source>
</evidence>
<dbReference type="Proteomes" id="UP000230605">
    <property type="component" value="Chromosome 8"/>
</dbReference>
<name>A0A2G5HVL9_CERBT</name>
<evidence type="ECO:0000256" key="11">
    <source>
        <dbReference type="SAM" id="MobiDB-lite"/>
    </source>
</evidence>
<dbReference type="GO" id="GO:0046872">
    <property type="term" value="F:metal ion binding"/>
    <property type="evidence" value="ECO:0007669"/>
    <property type="project" value="UniProtKB-KW"/>
</dbReference>
<dbReference type="SUPFAM" id="SSF48056">
    <property type="entry name" value="Di-copper centre-containing domain"/>
    <property type="match status" value="1"/>
</dbReference>
<dbReference type="PROSITE" id="PS00497">
    <property type="entry name" value="TYROSINASE_1"/>
    <property type="match status" value="1"/>
</dbReference>
<dbReference type="Gene3D" id="2.60.310.20">
    <property type="match status" value="1"/>
</dbReference>
<dbReference type="InterPro" id="IPR008922">
    <property type="entry name" value="Di-copper_centre_dom_sf"/>
</dbReference>
<dbReference type="InterPro" id="IPR041640">
    <property type="entry name" value="Tyrosinase_C"/>
</dbReference>
<evidence type="ECO:0000259" key="12">
    <source>
        <dbReference type="PROSITE" id="PS00497"/>
    </source>
</evidence>
<evidence type="ECO:0000256" key="10">
    <source>
        <dbReference type="ARBA" id="ARBA00048881"/>
    </source>
</evidence>
<feature type="region of interest" description="Disordered" evidence="11">
    <location>
        <begin position="669"/>
        <end position="697"/>
    </location>
</feature>
<dbReference type="PANTHER" id="PTHR11474:SF76">
    <property type="entry name" value="SHKT DOMAIN-CONTAINING PROTEIN"/>
    <property type="match status" value="1"/>
</dbReference>
<keyword evidence="17" id="KW-1185">Reference proteome</keyword>
<evidence type="ECO:0000256" key="2">
    <source>
        <dbReference type="ARBA" id="ARBA00009928"/>
    </source>
</evidence>
<comment type="catalytic activity">
    <reaction evidence="10">
        <text>L-tyrosine + O2 = L-dopaquinone + H2O</text>
        <dbReference type="Rhea" id="RHEA:18117"/>
        <dbReference type="ChEBI" id="CHEBI:15377"/>
        <dbReference type="ChEBI" id="CHEBI:15379"/>
        <dbReference type="ChEBI" id="CHEBI:57924"/>
        <dbReference type="ChEBI" id="CHEBI:58315"/>
        <dbReference type="EC" id="1.14.18.1"/>
    </reaction>
</comment>
<dbReference type="InterPro" id="IPR050316">
    <property type="entry name" value="Tyrosinase/Hemocyanin"/>
</dbReference>
<evidence type="ECO:0000256" key="3">
    <source>
        <dbReference type="ARBA" id="ARBA00011906"/>
    </source>
</evidence>
<sequence length="697" mass="78182">MAEWKDVLGSGIPKTASPNVAPRKELRDLTSEERYLFAEGLARFQQKDLAKEKQPADSYYEIAEGIHGLPYRRWPDEGWNEDMSADPVEGAPGFCTHTSILFLTWHRPFLALFESKLWENVQIIAKGISPSDGQDRYVAAAGTFRLPYWDWARVDRFIFPTEALDQKQIWWSGPNSKNSVWPSSGKYNPLHQAPLPATADKGILYYGNPTRRQNKGESQLSDKDRDDSMWERVKKVQTQHSGATIYARDVVAARNLSERVANLLGGYQRFAPISSNGFSFDQTKAQRTARKEVWGSLEDVHNAIHDLVGNGGHMGQISASAFDPIFWLHHCNIDRLFALWQGLREDKSKPDTWVTDHEFTERSTTYLKTTDTGPDGDQTELYPFKYLDENNNLQWYTSAQTHNVEDFNYTYPELQGLHGVPLDQRRSKIIPAIGKLYPQPADDIAASFLKNPRAGERMVPVARMMRTLKEENISATAESAFELVADLPEPAKLLEESLQPEKPFLRDLAPDGKYLDWIVNIKGEKHALDGKYAVYVFLDAVQENDVSLWPLSPHFVGVFAPLGQDGNTGCSKCKSGQADKLEVTGQIPLTIALMERYLAQIIPDITVDTVVPYLQKNLHWRVAVDKQALDDRSQVPGLTVFVISNEVTVTEPVDELPVFADDVTIHAEATTNRDGSGRGNGTGLAVGEDGTERTTTG</sequence>
<dbReference type="EC" id="1.14.18.1" evidence="3"/>
<keyword evidence="6" id="KW-0186">Copper</keyword>
<dbReference type="Pfam" id="PF18132">
    <property type="entry name" value="Tyrosinase_C"/>
    <property type="match status" value="1"/>
</dbReference>
<evidence type="ECO:0000256" key="6">
    <source>
        <dbReference type="ARBA" id="ARBA00023008"/>
    </source>
</evidence>
<evidence type="ECO:0000256" key="9">
    <source>
        <dbReference type="ARBA" id="ARBA00048233"/>
    </source>
</evidence>